<name>A0ABW8UGH1_9LACT</name>
<dbReference type="EMBL" id="JBGQQK010000003">
    <property type="protein sequence ID" value="MFL2102020.1"/>
    <property type="molecule type" value="Genomic_DNA"/>
</dbReference>
<dbReference type="Proteomes" id="UP001625374">
    <property type="component" value="Unassembled WGS sequence"/>
</dbReference>
<sequence length="315" mass="36594">MQGKLSLFKKLDEELYEKAEFVVSDPLFSYENYDKEKIYIEDNEDESNTYNINELASSWSPDQHNLNIQQEFKIKKPIFLFGEEGITSKHNVIGFAVHYYSKTSNFQKTREIGQITFEDEVIEFVFNQEFKSSTLRGAIHFDFIIYLKESNKKEPFQTDIIGMTLSNEPIDTYIVLVDGDGSEFPIEEIDEKGQALWKLSMNWTDVYTDPFDSSNIRLLLNKAHPIYNLLYNEKHRVNQYLLNEILITAMSMIVQKVILIDKEEITEDAQDSSGSIAQVVWYWITTFNLNLDSLETISDSFHKKVDPFIGGSSND</sequence>
<keyword evidence="2" id="KW-1185">Reference proteome</keyword>
<dbReference type="RefSeq" id="WP_407142202.1">
    <property type="nucleotide sequence ID" value="NZ_JBGQQI010000039.1"/>
</dbReference>
<proteinExistence type="predicted"/>
<gene>
    <name evidence="1" type="ORF">ACEN37_02020</name>
</gene>
<comment type="caution">
    <text evidence="1">The sequence shown here is derived from an EMBL/GenBank/DDBJ whole genome shotgun (WGS) entry which is preliminary data.</text>
</comment>
<protein>
    <submittedName>
        <fullName evidence="1">Uncharacterized protein</fullName>
    </submittedName>
</protein>
<evidence type="ECO:0000313" key="2">
    <source>
        <dbReference type="Proteomes" id="UP001625374"/>
    </source>
</evidence>
<accession>A0ABW8UGH1</accession>
<evidence type="ECO:0000313" key="1">
    <source>
        <dbReference type="EMBL" id="MFL2102020.1"/>
    </source>
</evidence>
<organism evidence="1 2">
    <name type="scientific">Marinilactibacillus psychrotolerans</name>
    <dbReference type="NCBI Taxonomy" id="191770"/>
    <lineage>
        <taxon>Bacteria</taxon>
        <taxon>Bacillati</taxon>
        <taxon>Bacillota</taxon>
        <taxon>Bacilli</taxon>
        <taxon>Lactobacillales</taxon>
        <taxon>Carnobacteriaceae</taxon>
        <taxon>Marinilactibacillus</taxon>
    </lineage>
</organism>
<reference evidence="1 2" key="1">
    <citation type="submission" date="2024-08" db="EMBL/GenBank/DDBJ databases">
        <authorList>
            <person name="Arias E."/>
        </authorList>
    </citation>
    <scope>NUCLEOTIDE SEQUENCE [LARGE SCALE GENOMIC DNA]</scope>
    <source>
        <strain evidence="1 2">FAM 24106</strain>
    </source>
</reference>